<dbReference type="EMBL" id="ML010067">
    <property type="protein sequence ID" value="RKO96333.1"/>
    <property type="molecule type" value="Genomic_DNA"/>
</dbReference>
<evidence type="ECO:0000313" key="9">
    <source>
        <dbReference type="Proteomes" id="UP000274922"/>
    </source>
</evidence>
<feature type="domain" description="DNL-type" evidence="5">
    <location>
        <begin position="1"/>
        <end position="76"/>
    </location>
</feature>
<reference evidence="8 9" key="1">
    <citation type="journal article" date="2018" name="Nat. Microbiol.">
        <title>Leveraging single-cell genomics to expand the fungal tree of life.</title>
        <authorList>
            <person name="Ahrendt S.R."/>
            <person name="Quandt C.A."/>
            <person name="Ciobanu D."/>
            <person name="Clum A."/>
            <person name="Salamov A."/>
            <person name="Andreopoulos B."/>
            <person name="Cheng J.F."/>
            <person name="Woyke T."/>
            <person name="Pelin A."/>
            <person name="Henrissat B."/>
            <person name="Reynolds N.K."/>
            <person name="Benny G.L."/>
            <person name="Smith M.E."/>
            <person name="James T.Y."/>
            <person name="Grigoriev I.V."/>
        </authorList>
    </citation>
    <scope>NUCLEOTIDE SEQUENCE [LARGE SCALE GENOMIC DNA]</scope>
    <source>
        <strain evidence="8 9">ATCC 52028</strain>
    </source>
</reference>
<dbReference type="GO" id="GO:0050821">
    <property type="term" value="P:protein stabilization"/>
    <property type="evidence" value="ECO:0007669"/>
    <property type="project" value="TreeGrafter"/>
</dbReference>
<feature type="non-terminal residue" evidence="6">
    <location>
        <position position="1"/>
    </location>
</feature>
<evidence type="ECO:0000256" key="3">
    <source>
        <dbReference type="ARBA" id="ARBA00022833"/>
    </source>
</evidence>
<dbReference type="Pfam" id="PF05180">
    <property type="entry name" value="zf-DNL"/>
    <property type="match status" value="1"/>
</dbReference>
<evidence type="ECO:0000259" key="5">
    <source>
        <dbReference type="PROSITE" id="PS51501"/>
    </source>
</evidence>
<dbReference type="Proteomes" id="UP000274922">
    <property type="component" value="Unassembled WGS sequence"/>
</dbReference>
<dbReference type="InterPro" id="IPR007853">
    <property type="entry name" value="Znf_DNL-typ"/>
</dbReference>
<dbReference type="GO" id="GO:0008270">
    <property type="term" value="F:zinc ion binding"/>
    <property type="evidence" value="ECO:0007669"/>
    <property type="project" value="UniProtKB-KW"/>
</dbReference>
<dbReference type="InterPro" id="IPR024158">
    <property type="entry name" value="Mt_import_TIM15"/>
</dbReference>
<dbReference type="GO" id="GO:0006457">
    <property type="term" value="P:protein folding"/>
    <property type="evidence" value="ECO:0007669"/>
    <property type="project" value="TreeGrafter"/>
</dbReference>
<reference evidence="7" key="2">
    <citation type="submission" date="2018-04" db="EMBL/GenBank/DDBJ databases">
        <title>Leveraging single-cell genomics to expand the Fungal Tree of Life.</title>
        <authorList>
            <consortium name="DOE Joint Genome Institute"/>
            <person name="Ahrendt S.R."/>
            <person name="Quandt C.A."/>
            <person name="Ciobanu D."/>
            <person name="Clum A."/>
            <person name="Salamov A."/>
            <person name="Andreopoulos B."/>
            <person name="Cheng J.-F."/>
            <person name="Woyke T."/>
            <person name="Pelin A."/>
            <person name="Henrissat B."/>
            <person name="Benny G.L."/>
            <person name="Smith M.E."/>
            <person name="James T.Y."/>
            <person name="Grigoriev I.V."/>
        </authorList>
    </citation>
    <scope>NUCLEOTIDE SEQUENCE</scope>
    <source>
        <strain evidence="7">ATCC 52028</strain>
    </source>
</reference>
<dbReference type="Proteomes" id="UP000268535">
    <property type="component" value="Unassembled WGS sequence"/>
</dbReference>
<dbReference type="GO" id="GO:0030150">
    <property type="term" value="P:protein import into mitochondrial matrix"/>
    <property type="evidence" value="ECO:0007669"/>
    <property type="project" value="TreeGrafter"/>
</dbReference>
<dbReference type="GO" id="GO:0051087">
    <property type="term" value="F:protein-folding chaperone binding"/>
    <property type="evidence" value="ECO:0007669"/>
    <property type="project" value="TreeGrafter"/>
</dbReference>
<dbReference type="PANTHER" id="PTHR20922">
    <property type="entry name" value="DNL-TYPE ZINC FINGER PROTEIN"/>
    <property type="match status" value="1"/>
</dbReference>
<dbReference type="OrthoDB" id="512667at2759"/>
<dbReference type="GO" id="GO:0005739">
    <property type="term" value="C:mitochondrion"/>
    <property type="evidence" value="ECO:0007669"/>
    <property type="project" value="TreeGrafter"/>
</dbReference>
<protein>
    <submittedName>
        <fullName evidence="6">Zf-DNL-domain-containing protein</fullName>
    </submittedName>
</protein>
<sequence>RLAASFICNVCKTRNIKTMSKHAYEKGVVIIQCDGCKNRHLIADHLGWFQEPDPRPGHEGEMRAPGTIEEILQRRG</sequence>
<evidence type="ECO:0000313" key="6">
    <source>
        <dbReference type="EMBL" id="RKO96333.1"/>
    </source>
</evidence>
<accession>A0A4P9WVJ3</accession>
<organism evidence="6 8">
    <name type="scientific">Caulochytrium protostelioides</name>
    <dbReference type="NCBI Taxonomy" id="1555241"/>
    <lineage>
        <taxon>Eukaryota</taxon>
        <taxon>Fungi</taxon>
        <taxon>Fungi incertae sedis</taxon>
        <taxon>Chytridiomycota</taxon>
        <taxon>Chytridiomycota incertae sedis</taxon>
        <taxon>Chytridiomycetes</taxon>
        <taxon>Caulochytriales</taxon>
        <taxon>Caulochytriaceae</taxon>
        <taxon>Caulochytrium</taxon>
    </lineage>
</organism>
<dbReference type="PROSITE" id="PS51501">
    <property type="entry name" value="ZF_DNL"/>
    <property type="match status" value="1"/>
</dbReference>
<dbReference type="PANTHER" id="PTHR20922:SF13">
    <property type="entry name" value="DNL-TYPE ZINC FINGER PROTEIN"/>
    <property type="match status" value="1"/>
</dbReference>
<proteinExistence type="predicted"/>
<evidence type="ECO:0000256" key="1">
    <source>
        <dbReference type="ARBA" id="ARBA00022723"/>
    </source>
</evidence>
<evidence type="ECO:0000256" key="4">
    <source>
        <dbReference type="PROSITE-ProRule" id="PRU00834"/>
    </source>
</evidence>
<evidence type="ECO:0000256" key="2">
    <source>
        <dbReference type="ARBA" id="ARBA00022771"/>
    </source>
</evidence>
<feature type="non-terminal residue" evidence="6">
    <location>
        <position position="76"/>
    </location>
</feature>
<keyword evidence="3" id="KW-0862">Zinc</keyword>
<keyword evidence="2 4" id="KW-0863">Zinc-finger</keyword>
<keyword evidence="1" id="KW-0479">Metal-binding</keyword>
<name>A0A4P9WVJ3_9FUNG</name>
<reference evidence="6" key="3">
    <citation type="submission" date="2018-08" db="EMBL/GenBank/DDBJ databases">
        <title>Leveraging single-cell genomics to expand the Fungal Tree of Life.</title>
        <authorList>
            <consortium name="DOE Joint Genome Institute"/>
            <person name="Ahrendt S.R."/>
            <person name="Quandt C.A."/>
            <person name="Ciobanu D."/>
            <person name="Clum A."/>
            <person name="Salamov A."/>
            <person name="Andreopoulos B."/>
            <person name="Cheng J.-F."/>
            <person name="Woyke T."/>
            <person name="Pelin A."/>
            <person name="Henrissat B."/>
            <person name="Reynolds N."/>
            <person name="Benny G.L."/>
            <person name="Smith M.E."/>
            <person name="James T.Y."/>
            <person name="Grigoriev I.V."/>
        </authorList>
    </citation>
    <scope>NUCLEOTIDE SEQUENCE</scope>
    <source>
        <strain evidence="6">ATCC 52028</strain>
    </source>
</reference>
<dbReference type="STRING" id="1555241.A0A4P9WVJ3"/>
<evidence type="ECO:0000313" key="7">
    <source>
        <dbReference type="EMBL" id="RKO99840.1"/>
    </source>
</evidence>
<keyword evidence="9" id="KW-1185">Reference proteome</keyword>
<dbReference type="EMBL" id="ML014253">
    <property type="protein sequence ID" value="RKO99840.1"/>
    <property type="molecule type" value="Genomic_DNA"/>
</dbReference>
<evidence type="ECO:0000313" key="8">
    <source>
        <dbReference type="Proteomes" id="UP000268535"/>
    </source>
</evidence>
<dbReference type="AlphaFoldDB" id="A0A4P9WVJ3"/>
<gene>
    <name evidence="6" type="ORF">CAUPRSCDRAFT_1364</name>
    <name evidence="7" type="ORF">CXG81DRAFT_4104</name>
</gene>